<feature type="transmembrane region" description="Helical" evidence="7">
    <location>
        <begin position="27"/>
        <end position="52"/>
    </location>
</feature>
<protein>
    <submittedName>
        <fullName evidence="10">ABC transporter permease</fullName>
    </submittedName>
</protein>
<evidence type="ECO:0000259" key="9">
    <source>
        <dbReference type="Pfam" id="PF12704"/>
    </source>
</evidence>
<evidence type="ECO:0000256" key="4">
    <source>
        <dbReference type="ARBA" id="ARBA00022692"/>
    </source>
</evidence>
<dbReference type="GO" id="GO:0044874">
    <property type="term" value="P:lipoprotein localization to outer membrane"/>
    <property type="evidence" value="ECO:0007669"/>
    <property type="project" value="TreeGrafter"/>
</dbReference>
<dbReference type="GO" id="GO:0098797">
    <property type="term" value="C:plasma membrane protein complex"/>
    <property type="evidence" value="ECO:0007669"/>
    <property type="project" value="TreeGrafter"/>
</dbReference>
<dbReference type="Proteomes" id="UP000593915">
    <property type="component" value="Chromosome"/>
</dbReference>
<evidence type="ECO:0000313" key="11">
    <source>
        <dbReference type="Proteomes" id="UP000593915"/>
    </source>
</evidence>
<feature type="domain" description="ABC3 transporter permease C-terminal" evidence="8">
    <location>
        <begin position="268"/>
        <end position="418"/>
    </location>
</feature>
<name>A0A7S6WND2_9SPIR</name>
<feature type="transmembrane region" description="Helical" evidence="7">
    <location>
        <begin position="265"/>
        <end position="282"/>
    </location>
</feature>
<evidence type="ECO:0000256" key="3">
    <source>
        <dbReference type="ARBA" id="ARBA00022475"/>
    </source>
</evidence>
<feature type="transmembrane region" description="Helical" evidence="7">
    <location>
        <begin position="386"/>
        <end position="410"/>
    </location>
</feature>
<gene>
    <name evidence="10" type="ORF">IFE08_07710</name>
</gene>
<dbReference type="PANTHER" id="PTHR30489">
    <property type="entry name" value="LIPOPROTEIN-RELEASING SYSTEM TRANSMEMBRANE PROTEIN LOLE"/>
    <property type="match status" value="1"/>
</dbReference>
<dbReference type="InterPro" id="IPR025857">
    <property type="entry name" value="MacB_PCD"/>
</dbReference>
<reference evidence="10 11" key="1">
    <citation type="submission" date="2020-09" db="EMBL/GenBank/DDBJ databases">
        <title>Characterization of Treponema spp. from bovine digital dermatitis in Korea.</title>
        <authorList>
            <person name="Espiritu H.M."/>
            <person name="Cho Y.I."/>
            <person name="Mamuad L."/>
        </authorList>
    </citation>
    <scope>NUCLEOTIDE SEQUENCE [LARGE SCALE GENOMIC DNA]</scope>
    <source>
        <strain evidence="10 11">KS1</strain>
    </source>
</reference>
<keyword evidence="5 7" id="KW-1133">Transmembrane helix</keyword>
<evidence type="ECO:0000256" key="6">
    <source>
        <dbReference type="ARBA" id="ARBA00023136"/>
    </source>
</evidence>
<keyword evidence="4 7" id="KW-0812">Transmembrane</keyword>
<dbReference type="InterPro" id="IPR003838">
    <property type="entry name" value="ABC3_permease_C"/>
</dbReference>
<dbReference type="PANTHER" id="PTHR30489:SF0">
    <property type="entry name" value="LIPOPROTEIN-RELEASING SYSTEM TRANSMEMBRANE PROTEIN LOLE"/>
    <property type="match status" value="1"/>
</dbReference>
<evidence type="ECO:0000256" key="2">
    <source>
        <dbReference type="ARBA" id="ARBA00005236"/>
    </source>
</evidence>
<evidence type="ECO:0000259" key="8">
    <source>
        <dbReference type="Pfam" id="PF02687"/>
    </source>
</evidence>
<dbReference type="EMBL" id="CP061839">
    <property type="protein sequence ID" value="QOW59762.1"/>
    <property type="molecule type" value="Genomic_DNA"/>
</dbReference>
<organism evidence="10 11">
    <name type="scientific">Treponema pedis</name>
    <dbReference type="NCBI Taxonomy" id="409322"/>
    <lineage>
        <taxon>Bacteria</taxon>
        <taxon>Pseudomonadati</taxon>
        <taxon>Spirochaetota</taxon>
        <taxon>Spirochaetia</taxon>
        <taxon>Spirochaetales</taxon>
        <taxon>Treponemataceae</taxon>
        <taxon>Treponema</taxon>
    </lineage>
</organism>
<feature type="domain" description="MacB-like periplasmic core" evidence="9">
    <location>
        <begin position="28"/>
        <end position="228"/>
    </location>
</feature>
<dbReference type="Pfam" id="PF02687">
    <property type="entry name" value="FtsX"/>
    <property type="match status" value="1"/>
</dbReference>
<accession>A0A7S6WND2</accession>
<evidence type="ECO:0000256" key="1">
    <source>
        <dbReference type="ARBA" id="ARBA00004651"/>
    </source>
</evidence>
<keyword evidence="6 7" id="KW-0472">Membrane</keyword>
<sequence length="425" mass="47660">MKKKLSWIFFVLNRFNSADTQGRSSASTMFSILGIAFGVTVLIVILSVMNGFQMGYIDTIMQVSSAHIRLYGTSEELQKCENLHLHESFFKFKEVKTLLQGDYEKQHGILLRAVEHDVLKKDFGFAKTVKMTSGSFNLEQDNYAVIGYELARQLALSVGDTAIILAAAGSSDMDIFPENRELIITGIFKTGYYAVDSSFAFVSLDGGNKILGNEKKLYASVKLKNQNNDALYISSVKNAVPEIEAESWRSYNHAFFGALQIEKNMMLLLIVLIFLVVAVNIYNGMRRSIYERREDISVLVSMGAYTKYVQFIFIANGFTIGFIGSVSGLLLGLFLSLQINSIFAITEQAVNKVLLFISILSQGYVSEEFYVFNPVYLYMEDVPVRLFFGEILSVFLFGVFSASSAALIAAKRILKFKPAEVMRYE</sequence>
<comment type="subcellular location">
    <subcellularLocation>
        <location evidence="1">Cell membrane</location>
        <topology evidence="1">Multi-pass membrane protein</topology>
    </subcellularLocation>
</comment>
<dbReference type="AlphaFoldDB" id="A0A7S6WND2"/>
<dbReference type="RefSeq" id="WP_194075403.1">
    <property type="nucleotide sequence ID" value="NZ_CP061839.1"/>
</dbReference>
<evidence type="ECO:0000256" key="7">
    <source>
        <dbReference type="SAM" id="Phobius"/>
    </source>
</evidence>
<evidence type="ECO:0000313" key="10">
    <source>
        <dbReference type="EMBL" id="QOW59762.1"/>
    </source>
</evidence>
<keyword evidence="3" id="KW-1003">Cell membrane</keyword>
<comment type="similarity">
    <text evidence="2">Belongs to the ABC-4 integral membrane protein family. LolC/E subfamily.</text>
</comment>
<proteinExistence type="inferred from homology"/>
<dbReference type="InterPro" id="IPR051447">
    <property type="entry name" value="Lipoprotein-release_system"/>
</dbReference>
<evidence type="ECO:0000256" key="5">
    <source>
        <dbReference type="ARBA" id="ARBA00022989"/>
    </source>
</evidence>
<dbReference type="Pfam" id="PF12704">
    <property type="entry name" value="MacB_PCD"/>
    <property type="match status" value="1"/>
</dbReference>
<feature type="transmembrane region" description="Helical" evidence="7">
    <location>
        <begin position="308"/>
        <end position="337"/>
    </location>
</feature>